<gene>
    <name evidence="1" type="ORF">OED52_03275</name>
</gene>
<evidence type="ECO:0000313" key="1">
    <source>
        <dbReference type="EMBL" id="UYP19604.1"/>
    </source>
</evidence>
<keyword evidence="2" id="KW-1185">Reference proteome</keyword>
<protein>
    <submittedName>
        <fullName evidence="1">Thioredoxin family protein</fullName>
    </submittedName>
</protein>
<accession>A0ACD4DHQ2</accession>
<sequence length="139" mass="14285">MIALVVLLVVIVATLGAGMLLRVRSGTFRAVDAGAAAPELDPVLAAVGVGVGVPVVLHFSASWCGPCAAVRRVVTQVLDTAPGSARDVELDLDENPLPARKLGVLSLPTTFVFDGAGRERFRASGVPTAEDLRTALASL</sequence>
<proteinExistence type="predicted"/>
<dbReference type="Proteomes" id="UP001156484">
    <property type="component" value="Chromosome"/>
</dbReference>
<organism evidence="1 2">
    <name type="scientific">Rhodococcus sacchari</name>
    <dbReference type="NCBI Taxonomy" id="2962047"/>
    <lineage>
        <taxon>Bacteria</taxon>
        <taxon>Bacillati</taxon>
        <taxon>Actinomycetota</taxon>
        <taxon>Actinomycetes</taxon>
        <taxon>Mycobacteriales</taxon>
        <taxon>Nocardiaceae</taxon>
        <taxon>Rhodococcus</taxon>
    </lineage>
</organism>
<reference evidence="1" key="1">
    <citation type="submission" date="2022-10" db="EMBL/GenBank/DDBJ databases">
        <title>Rhodococcus ferula Z13 complete genome.</title>
        <authorList>
            <person name="Long X."/>
            <person name="Zang M."/>
        </authorList>
    </citation>
    <scope>NUCLEOTIDE SEQUENCE</scope>
    <source>
        <strain evidence="1">Z13</strain>
    </source>
</reference>
<dbReference type="EMBL" id="CP107551">
    <property type="protein sequence ID" value="UYP19604.1"/>
    <property type="molecule type" value="Genomic_DNA"/>
</dbReference>
<name>A0ACD4DHQ2_9NOCA</name>
<evidence type="ECO:0000313" key="2">
    <source>
        <dbReference type="Proteomes" id="UP001156484"/>
    </source>
</evidence>